<organism evidence="2 3">
    <name type="scientific">Bugula neritina</name>
    <name type="common">Brown bryozoan</name>
    <name type="synonym">Sertularia neritina</name>
    <dbReference type="NCBI Taxonomy" id="10212"/>
    <lineage>
        <taxon>Eukaryota</taxon>
        <taxon>Metazoa</taxon>
        <taxon>Spiralia</taxon>
        <taxon>Lophotrochozoa</taxon>
        <taxon>Bryozoa</taxon>
        <taxon>Gymnolaemata</taxon>
        <taxon>Cheilostomatida</taxon>
        <taxon>Flustrina</taxon>
        <taxon>Buguloidea</taxon>
        <taxon>Bugulidae</taxon>
        <taxon>Bugula</taxon>
    </lineage>
</organism>
<dbReference type="AlphaFoldDB" id="A0A7J7JE61"/>
<dbReference type="EMBL" id="VXIV02002591">
    <property type="protein sequence ID" value="KAF6024317.1"/>
    <property type="molecule type" value="Genomic_DNA"/>
</dbReference>
<dbReference type="Gene3D" id="3.30.40.10">
    <property type="entry name" value="Zinc/RING finger domain, C3HC4 (zinc finger)"/>
    <property type="match status" value="1"/>
</dbReference>
<evidence type="ECO:0000313" key="3">
    <source>
        <dbReference type="Proteomes" id="UP000593567"/>
    </source>
</evidence>
<reference evidence="2" key="1">
    <citation type="submission" date="2020-06" db="EMBL/GenBank/DDBJ databases">
        <title>Draft genome of Bugula neritina, a colonial animal packing powerful symbionts and potential medicines.</title>
        <authorList>
            <person name="Rayko M."/>
        </authorList>
    </citation>
    <scope>NUCLEOTIDE SEQUENCE [LARGE SCALE GENOMIC DNA]</scope>
    <source>
        <strain evidence="2">Kwan_BN1</strain>
    </source>
</reference>
<name>A0A7J7JE61_BUGNE</name>
<proteinExistence type="predicted"/>
<evidence type="ECO:0000313" key="2">
    <source>
        <dbReference type="EMBL" id="KAF6024317.1"/>
    </source>
</evidence>
<protein>
    <submittedName>
        <fullName evidence="2">Uncharacterized protein</fullName>
    </submittedName>
</protein>
<gene>
    <name evidence="2" type="ORF">EB796_017376</name>
</gene>
<comment type="caution">
    <text evidence="2">The sequence shown here is derived from an EMBL/GenBank/DDBJ whole genome shotgun (WGS) entry which is preliminary data.</text>
</comment>
<sequence length="185" mass="19925">MNPTSSNKILETHCYSSDEDIPLLKRPTNTPPYAPCSTGKIKPKESTSSTVILLSDSDDEILDAMISTAKRKTCTKRPSSAVSSSISSSDCNAATGADSNDVTLLPTSNPHSSVQPDNQVGTCPICGVAFPMRELLHHADLCCRKDNSLIVHANNNDMPVSCPMCGRRVSLSEIDSHIERFCSNK</sequence>
<dbReference type="InterPro" id="IPR013083">
    <property type="entry name" value="Znf_RING/FYVE/PHD"/>
</dbReference>
<keyword evidence="3" id="KW-1185">Reference proteome</keyword>
<evidence type="ECO:0000256" key="1">
    <source>
        <dbReference type="SAM" id="MobiDB-lite"/>
    </source>
</evidence>
<accession>A0A7J7JE61</accession>
<feature type="region of interest" description="Disordered" evidence="1">
    <location>
        <begin position="21"/>
        <end position="43"/>
    </location>
</feature>
<dbReference type="Proteomes" id="UP000593567">
    <property type="component" value="Unassembled WGS sequence"/>
</dbReference>